<dbReference type="EMBL" id="JAGYPE020000035">
    <property type="protein sequence ID" value="MCH6267393.1"/>
    <property type="molecule type" value="Genomic_DNA"/>
</dbReference>
<evidence type="ECO:0000313" key="6">
    <source>
        <dbReference type="EMBL" id="MCH6267393.1"/>
    </source>
</evidence>
<dbReference type="SUPFAM" id="SSF51621">
    <property type="entry name" value="Phosphoenolpyruvate/pyruvate domain"/>
    <property type="match status" value="1"/>
</dbReference>
<name>A0A942T5I7_9BACI</name>
<dbReference type="InterPro" id="IPR050251">
    <property type="entry name" value="HpcH-HpaI_aldolase"/>
</dbReference>
<dbReference type="InterPro" id="IPR015813">
    <property type="entry name" value="Pyrv/PenolPyrv_kinase-like_dom"/>
</dbReference>
<sequence length="256" mass="27708">MKNKIKEKMLKGEKTLGTFHVMGSAAAVECLGYAGLDYVVVDSEHGPFDVESVQTYIRAAKLAGITPLVRVKDGHRNSILKMLDVGAMGLIIPNVQSVKDVKDIIKYGKYFPIGERGIAPTSGSSFWYTDYASQGLGHYFEVSNNETLIIPQCETLGCLESIDEIVGLNGVDGIFVGPFDLSTALGKPGQFGAAEVKEAIKKILDACKKAGKFAFIFAGTEPDIQKDFEMGFDSVAYSMDAIVLTEAFKKIIANTK</sequence>
<feature type="domain" description="HpcH/HpaI aldolase/citrate lyase" evidence="4">
    <location>
        <begin position="22"/>
        <end position="215"/>
    </location>
</feature>
<proteinExistence type="inferred from homology"/>
<dbReference type="Proteomes" id="UP000677265">
    <property type="component" value="Unassembled WGS sequence"/>
</dbReference>
<evidence type="ECO:0000313" key="7">
    <source>
        <dbReference type="Proteomes" id="UP000677265"/>
    </source>
</evidence>
<comment type="caution">
    <text evidence="5">The sequence shown here is derived from an EMBL/GenBank/DDBJ whole genome shotgun (WGS) entry which is preliminary data.</text>
</comment>
<accession>A0A942T5I7</accession>
<dbReference type="Gene3D" id="3.20.20.60">
    <property type="entry name" value="Phosphoenolpyruvate-binding domains"/>
    <property type="match status" value="1"/>
</dbReference>
<dbReference type="GO" id="GO:0016832">
    <property type="term" value="F:aldehyde-lyase activity"/>
    <property type="evidence" value="ECO:0007669"/>
    <property type="project" value="TreeGrafter"/>
</dbReference>
<dbReference type="RefSeq" id="WP_213146588.1">
    <property type="nucleotide sequence ID" value="NZ_JAGYPE020000035.1"/>
</dbReference>
<dbReference type="Pfam" id="PF03328">
    <property type="entry name" value="HpcH_HpaI"/>
    <property type="match status" value="1"/>
</dbReference>
<keyword evidence="7" id="KW-1185">Reference proteome</keyword>
<dbReference type="GO" id="GO:0005737">
    <property type="term" value="C:cytoplasm"/>
    <property type="evidence" value="ECO:0007669"/>
    <property type="project" value="TreeGrafter"/>
</dbReference>
<dbReference type="AlphaFoldDB" id="A0A942T5I7"/>
<protein>
    <submittedName>
        <fullName evidence="6">Aldolase/citrate lyase family protein</fullName>
    </submittedName>
</protein>
<dbReference type="InterPro" id="IPR040442">
    <property type="entry name" value="Pyrv_kinase-like_dom_sf"/>
</dbReference>
<evidence type="ECO:0000256" key="2">
    <source>
        <dbReference type="ARBA" id="ARBA00022723"/>
    </source>
</evidence>
<dbReference type="PANTHER" id="PTHR30502:SF0">
    <property type="entry name" value="PHOSPHOENOLPYRUVATE CARBOXYLASE FAMILY PROTEIN"/>
    <property type="match status" value="1"/>
</dbReference>
<dbReference type="GO" id="GO:0046872">
    <property type="term" value="F:metal ion binding"/>
    <property type="evidence" value="ECO:0007669"/>
    <property type="project" value="UniProtKB-KW"/>
</dbReference>
<keyword evidence="3 6" id="KW-0456">Lyase</keyword>
<dbReference type="PANTHER" id="PTHR30502">
    <property type="entry name" value="2-KETO-3-DEOXY-L-RHAMNONATE ALDOLASE"/>
    <property type="match status" value="1"/>
</dbReference>
<keyword evidence="2" id="KW-0479">Metal-binding</keyword>
<reference evidence="5" key="1">
    <citation type="submission" date="2021-05" db="EMBL/GenBank/DDBJ databases">
        <title>Novel Bacillus species.</title>
        <authorList>
            <person name="Liu G."/>
        </authorList>
    </citation>
    <scope>NUCLEOTIDE SEQUENCE</scope>
    <source>
        <strain evidence="5 7">FJAT-50051</strain>
    </source>
</reference>
<comment type="similarity">
    <text evidence="1">Belongs to the HpcH/HpaI aldolase family.</text>
</comment>
<dbReference type="InterPro" id="IPR005000">
    <property type="entry name" value="Aldolase/citrate-lyase_domain"/>
</dbReference>
<evidence type="ECO:0000313" key="5">
    <source>
        <dbReference type="EMBL" id="MBS4186825.1"/>
    </source>
</evidence>
<organism evidence="5">
    <name type="scientific">Neobacillus citreus</name>
    <dbReference type="NCBI Taxonomy" id="2833578"/>
    <lineage>
        <taxon>Bacteria</taxon>
        <taxon>Bacillati</taxon>
        <taxon>Bacillota</taxon>
        <taxon>Bacilli</taxon>
        <taxon>Bacillales</taxon>
        <taxon>Bacillaceae</taxon>
        <taxon>Neobacillus</taxon>
    </lineage>
</organism>
<dbReference type="EMBL" id="JAGYPE010000007">
    <property type="protein sequence ID" value="MBS4186825.1"/>
    <property type="molecule type" value="Genomic_DNA"/>
</dbReference>
<evidence type="ECO:0000256" key="1">
    <source>
        <dbReference type="ARBA" id="ARBA00005568"/>
    </source>
</evidence>
<evidence type="ECO:0000259" key="4">
    <source>
        <dbReference type="Pfam" id="PF03328"/>
    </source>
</evidence>
<gene>
    <name evidence="6" type="ORF">KHB02_017875</name>
    <name evidence="5" type="ORF">KHB02_36250</name>
</gene>
<evidence type="ECO:0000256" key="3">
    <source>
        <dbReference type="ARBA" id="ARBA00023239"/>
    </source>
</evidence>